<feature type="non-terminal residue" evidence="3">
    <location>
        <position position="275"/>
    </location>
</feature>
<reference evidence="3 4" key="1">
    <citation type="submission" date="2013-11" db="EMBL/GenBank/DDBJ databases">
        <title>Genome sequencing of Stegodyphus mimosarum.</title>
        <authorList>
            <person name="Bechsgaard J."/>
        </authorList>
    </citation>
    <scope>NUCLEOTIDE SEQUENCE [LARGE SCALE GENOMIC DNA]</scope>
</reference>
<sequence>MILNILQHVKLPKITNYVTSLSRLSTITQRKTANNDSRVRLAAAYRGLDQYGLNEGICNHLSAVAPSISGDGDVMLIIPFGLHWKEVTPSLLIGVNEKNEVVEGNGEPEITALCIHRGIYSQCPNVKCVMHTHMPYATALTCLHNPEVLMIHQNSARFHNRIAYDTSYGGLGDSFLEGKRLAQVIGNKDVLFMCNHGVMTVAQSIAIAFDNMYYLERAAMIQVLAHNTQKTLREIEPEIVDLTSKQIWSCLDKYAESHLNVMIRRLRTISPEFSV</sequence>
<organism evidence="3 4">
    <name type="scientific">Stegodyphus mimosarum</name>
    <name type="common">African social velvet spider</name>
    <dbReference type="NCBI Taxonomy" id="407821"/>
    <lineage>
        <taxon>Eukaryota</taxon>
        <taxon>Metazoa</taxon>
        <taxon>Ecdysozoa</taxon>
        <taxon>Arthropoda</taxon>
        <taxon>Chelicerata</taxon>
        <taxon>Arachnida</taxon>
        <taxon>Araneae</taxon>
        <taxon>Araneomorphae</taxon>
        <taxon>Entelegynae</taxon>
        <taxon>Eresoidea</taxon>
        <taxon>Eresidae</taxon>
        <taxon>Stegodyphus</taxon>
    </lineage>
</organism>
<dbReference type="AlphaFoldDB" id="A0A087UUP1"/>
<dbReference type="SUPFAM" id="SSF53639">
    <property type="entry name" value="AraD/HMP-PK domain-like"/>
    <property type="match status" value="1"/>
</dbReference>
<evidence type="ECO:0000259" key="2">
    <source>
        <dbReference type="SMART" id="SM01007"/>
    </source>
</evidence>
<dbReference type="OMA" id="EAVFWFV"/>
<protein>
    <submittedName>
        <fullName evidence="3">Adducin-related protein</fullName>
    </submittedName>
</protein>
<comment type="similarity">
    <text evidence="1">Belongs to the aldolase class II family. Adducin subfamily.</text>
</comment>
<evidence type="ECO:0000313" key="3">
    <source>
        <dbReference type="EMBL" id="KFM81080.1"/>
    </source>
</evidence>
<keyword evidence="4" id="KW-1185">Reference proteome</keyword>
<dbReference type="Gene3D" id="3.40.225.10">
    <property type="entry name" value="Class II aldolase/adducin N-terminal domain"/>
    <property type="match status" value="1"/>
</dbReference>
<dbReference type="PANTHER" id="PTHR10672:SF21">
    <property type="entry name" value="CLASS II ALDOLASE_ADDUCIN N-TERMINAL DOMAIN-CONTAINING PROTEIN"/>
    <property type="match status" value="1"/>
</dbReference>
<dbReference type="InterPro" id="IPR051017">
    <property type="entry name" value="Aldolase-II_Adducin_sf"/>
</dbReference>
<dbReference type="PANTHER" id="PTHR10672">
    <property type="entry name" value="ADDUCIN"/>
    <property type="match status" value="1"/>
</dbReference>
<evidence type="ECO:0000256" key="1">
    <source>
        <dbReference type="ARBA" id="ARBA00006274"/>
    </source>
</evidence>
<dbReference type="OrthoDB" id="3238794at2759"/>
<dbReference type="Proteomes" id="UP000054359">
    <property type="component" value="Unassembled WGS sequence"/>
</dbReference>
<dbReference type="GO" id="GO:0005886">
    <property type="term" value="C:plasma membrane"/>
    <property type="evidence" value="ECO:0007669"/>
    <property type="project" value="UniProtKB-SubCell"/>
</dbReference>
<dbReference type="InterPro" id="IPR001303">
    <property type="entry name" value="Aldolase_II/adducin_N"/>
</dbReference>
<dbReference type="GO" id="GO:0005856">
    <property type="term" value="C:cytoskeleton"/>
    <property type="evidence" value="ECO:0007669"/>
    <property type="project" value="TreeGrafter"/>
</dbReference>
<feature type="domain" description="Class II aldolase/adducin N-terminal" evidence="2">
    <location>
        <begin position="39"/>
        <end position="223"/>
    </location>
</feature>
<dbReference type="STRING" id="407821.A0A087UUP1"/>
<gene>
    <name evidence="3" type="ORF">X975_08282</name>
</gene>
<accession>A0A087UUP1</accession>
<dbReference type="Pfam" id="PF00596">
    <property type="entry name" value="Aldolase_II"/>
    <property type="match status" value="1"/>
</dbReference>
<name>A0A087UUP1_STEMI</name>
<dbReference type="GO" id="GO:0051015">
    <property type="term" value="F:actin filament binding"/>
    <property type="evidence" value="ECO:0007669"/>
    <property type="project" value="TreeGrafter"/>
</dbReference>
<evidence type="ECO:0000313" key="4">
    <source>
        <dbReference type="Proteomes" id="UP000054359"/>
    </source>
</evidence>
<dbReference type="SMART" id="SM01007">
    <property type="entry name" value="Aldolase_II"/>
    <property type="match status" value="1"/>
</dbReference>
<dbReference type="InterPro" id="IPR036409">
    <property type="entry name" value="Aldolase_II/adducin_N_sf"/>
</dbReference>
<dbReference type="EMBL" id="KK121726">
    <property type="protein sequence ID" value="KFM81080.1"/>
    <property type="molecule type" value="Genomic_DNA"/>
</dbReference>
<proteinExistence type="inferred from homology"/>